<comment type="caution">
    <text evidence="1">The sequence shown here is derived from an EMBL/GenBank/DDBJ whole genome shotgun (WGS) entry which is preliminary data.</text>
</comment>
<evidence type="ECO:0000313" key="1">
    <source>
        <dbReference type="EMBL" id="MCI69944.1"/>
    </source>
</evidence>
<accession>A0A392UB69</accession>
<dbReference type="Proteomes" id="UP000265520">
    <property type="component" value="Unassembled WGS sequence"/>
</dbReference>
<reference evidence="1 2" key="1">
    <citation type="journal article" date="2018" name="Front. Plant Sci.">
        <title>Red Clover (Trifolium pratense) and Zigzag Clover (T. medium) - A Picture of Genomic Similarities and Differences.</title>
        <authorList>
            <person name="Dluhosova J."/>
            <person name="Istvanek J."/>
            <person name="Nedelnik J."/>
            <person name="Repkova J."/>
        </authorList>
    </citation>
    <scope>NUCLEOTIDE SEQUENCE [LARGE SCALE GENOMIC DNA]</scope>
    <source>
        <strain evidence="2">cv. 10/8</strain>
        <tissue evidence="1">Leaf</tissue>
    </source>
</reference>
<feature type="non-terminal residue" evidence="1">
    <location>
        <position position="1"/>
    </location>
</feature>
<protein>
    <submittedName>
        <fullName evidence="1">Uncharacterized protein</fullName>
    </submittedName>
</protein>
<proteinExistence type="predicted"/>
<organism evidence="1 2">
    <name type="scientific">Trifolium medium</name>
    <dbReference type="NCBI Taxonomy" id="97028"/>
    <lineage>
        <taxon>Eukaryota</taxon>
        <taxon>Viridiplantae</taxon>
        <taxon>Streptophyta</taxon>
        <taxon>Embryophyta</taxon>
        <taxon>Tracheophyta</taxon>
        <taxon>Spermatophyta</taxon>
        <taxon>Magnoliopsida</taxon>
        <taxon>eudicotyledons</taxon>
        <taxon>Gunneridae</taxon>
        <taxon>Pentapetalae</taxon>
        <taxon>rosids</taxon>
        <taxon>fabids</taxon>
        <taxon>Fabales</taxon>
        <taxon>Fabaceae</taxon>
        <taxon>Papilionoideae</taxon>
        <taxon>50 kb inversion clade</taxon>
        <taxon>NPAAA clade</taxon>
        <taxon>Hologalegina</taxon>
        <taxon>IRL clade</taxon>
        <taxon>Trifolieae</taxon>
        <taxon>Trifolium</taxon>
    </lineage>
</organism>
<dbReference type="EMBL" id="LXQA010765748">
    <property type="protein sequence ID" value="MCI69944.1"/>
    <property type="molecule type" value="Genomic_DNA"/>
</dbReference>
<evidence type="ECO:0000313" key="2">
    <source>
        <dbReference type="Proteomes" id="UP000265520"/>
    </source>
</evidence>
<sequence length="45" mass="4617">VSSSEFVSISASNVASSFELLELAGTETSRGSEKLVGYEASSSDT</sequence>
<keyword evidence="2" id="KW-1185">Reference proteome</keyword>
<dbReference type="AlphaFoldDB" id="A0A392UB69"/>
<name>A0A392UB69_9FABA</name>